<feature type="transmembrane region" description="Helical" evidence="2">
    <location>
        <begin position="109"/>
        <end position="130"/>
    </location>
</feature>
<gene>
    <name evidence="5" type="ORF">I585_02741</name>
    <name evidence="4" type="ORF">UAI_03558</name>
</gene>
<dbReference type="AlphaFoldDB" id="R2NPE3"/>
<keyword evidence="2" id="KW-0812">Transmembrane</keyword>
<dbReference type="Proteomes" id="UP000013783">
    <property type="component" value="Unassembled WGS sequence"/>
</dbReference>
<keyword evidence="2" id="KW-1133">Transmembrane helix</keyword>
<comment type="similarity">
    <text evidence="1">Belongs to the UPF0177 family.</text>
</comment>
<evidence type="ECO:0000313" key="5">
    <source>
        <dbReference type="EMBL" id="EOT67220.1"/>
    </source>
</evidence>
<evidence type="ECO:0000313" key="6">
    <source>
        <dbReference type="Proteomes" id="UP000013783"/>
    </source>
</evidence>
<dbReference type="eggNOG" id="COG1266">
    <property type="taxonomic scope" value="Bacteria"/>
</dbReference>
<evidence type="ECO:0000256" key="1">
    <source>
        <dbReference type="ARBA" id="ARBA00009067"/>
    </source>
</evidence>
<dbReference type="Pfam" id="PF02517">
    <property type="entry name" value="Rce1-like"/>
    <property type="match status" value="1"/>
</dbReference>
<dbReference type="EMBL" id="AJAK01000023">
    <property type="protein sequence ID" value="EOH73882.1"/>
    <property type="molecule type" value="Genomic_DNA"/>
</dbReference>
<protein>
    <recommendedName>
        <fullName evidence="3">CAAX prenyl protease 2/Lysostaphin resistance protein A-like domain-containing protein</fullName>
    </recommendedName>
</protein>
<feature type="transmembrane region" description="Helical" evidence="2">
    <location>
        <begin position="161"/>
        <end position="181"/>
    </location>
</feature>
<dbReference type="Proteomes" id="UP000014148">
    <property type="component" value="Unassembled WGS sequence"/>
</dbReference>
<proteinExistence type="inferred from homology"/>
<dbReference type="EMBL" id="ASWA01000003">
    <property type="protein sequence ID" value="EOT67220.1"/>
    <property type="molecule type" value="Genomic_DNA"/>
</dbReference>
<dbReference type="OrthoDB" id="2990933at2"/>
<feature type="transmembrane region" description="Helical" evidence="2">
    <location>
        <begin position="74"/>
        <end position="97"/>
    </location>
</feature>
<keyword evidence="7" id="KW-1185">Reference proteome</keyword>
<feature type="transmembrane region" description="Helical" evidence="2">
    <location>
        <begin position="137"/>
        <end position="155"/>
    </location>
</feature>
<feature type="domain" description="CAAX prenyl protease 2/Lysostaphin resistance protein A-like" evidence="3">
    <location>
        <begin position="109"/>
        <end position="203"/>
    </location>
</feature>
<dbReference type="PATRIC" id="fig|1158601.3.peg.3531"/>
<reference evidence="4 6" key="1">
    <citation type="submission" date="2013-02" db="EMBL/GenBank/DDBJ databases">
        <title>The Genome Sequence of Enterococcus malodoratus ATCC_43197.</title>
        <authorList>
            <consortium name="The Broad Institute Genome Sequencing Platform"/>
            <consortium name="The Broad Institute Genome Sequencing Center for Infectious Disease"/>
            <person name="Earl A.M."/>
            <person name="Gilmore M.S."/>
            <person name="Lebreton F."/>
            <person name="Walker B."/>
            <person name="Young S.K."/>
            <person name="Zeng Q."/>
            <person name="Gargeya S."/>
            <person name="Fitzgerald M."/>
            <person name="Haas B."/>
            <person name="Abouelleil A."/>
            <person name="Alvarado L."/>
            <person name="Arachchi H.M."/>
            <person name="Berlin A.M."/>
            <person name="Chapman S.B."/>
            <person name="Dewar J."/>
            <person name="Goldberg J."/>
            <person name="Griggs A."/>
            <person name="Gujja S."/>
            <person name="Hansen M."/>
            <person name="Howarth C."/>
            <person name="Imamovic A."/>
            <person name="Larimer J."/>
            <person name="McCowan C."/>
            <person name="Murphy C."/>
            <person name="Neiman D."/>
            <person name="Pearson M."/>
            <person name="Priest M."/>
            <person name="Roberts A."/>
            <person name="Saif S."/>
            <person name="Shea T."/>
            <person name="Sisk P."/>
            <person name="Sykes S."/>
            <person name="Wortman J."/>
            <person name="Nusbaum C."/>
            <person name="Birren B."/>
        </authorList>
    </citation>
    <scope>NUCLEOTIDE SEQUENCE [LARGE SCALE GENOMIC DNA]</scope>
    <source>
        <strain evidence="4 6">ATCC 43197</strain>
    </source>
</reference>
<sequence>MNSLFHKQIDLKKGFFATLIVILGYIGQLYGSLFINTVSLVVTTLIGFSIVYTPKELLLLFSKPLHPLKNTIKYFLLSWIISMAIGVALTVIFGLNLKANPIDTINVKPLLLLVLPISLMGEELFCIYFLSIFTSKFGLFISNVFSALIFGLAHYSTYYNGSVVITLIHIILIQGVTRLLLSQAAIKSNSIWTSWIIHVLFDFSTIALPILIKLL</sequence>
<feature type="transmembrane region" description="Helical" evidence="2">
    <location>
        <begin position="9"/>
        <end position="27"/>
    </location>
</feature>
<dbReference type="STRING" id="71451.RV07_GL002652"/>
<evidence type="ECO:0000313" key="4">
    <source>
        <dbReference type="EMBL" id="EOH73882.1"/>
    </source>
</evidence>
<feature type="transmembrane region" description="Helical" evidence="2">
    <location>
        <begin position="193"/>
        <end position="212"/>
    </location>
</feature>
<dbReference type="RefSeq" id="WP_010742350.1">
    <property type="nucleotide sequence ID" value="NZ_KB946251.1"/>
</dbReference>
<feature type="transmembrane region" description="Helical" evidence="2">
    <location>
        <begin position="33"/>
        <end position="53"/>
    </location>
</feature>
<organism evidence="4 6">
    <name type="scientific">Enterococcus malodoratus ATCC 43197</name>
    <dbReference type="NCBI Taxonomy" id="1158601"/>
    <lineage>
        <taxon>Bacteria</taxon>
        <taxon>Bacillati</taxon>
        <taxon>Bacillota</taxon>
        <taxon>Bacilli</taxon>
        <taxon>Lactobacillales</taxon>
        <taxon>Enterococcaceae</taxon>
        <taxon>Enterococcus</taxon>
    </lineage>
</organism>
<evidence type="ECO:0000313" key="7">
    <source>
        <dbReference type="Proteomes" id="UP000014148"/>
    </source>
</evidence>
<evidence type="ECO:0000259" key="3">
    <source>
        <dbReference type="Pfam" id="PF02517"/>
    </source>
</evidence>
<comment type="caution">
    <text evidence="4">The sequence shown here is derived from an EMBL/GenBank/DDBJ whole genome shotgun (WGS) entry which is preliminary data.</text>
</comment>
<keyword evidence="2" id="KW-0472">Membrane</keyword>
<name>R2NPE3_9ENTE</name>
<dbReference type="GO" id="GO:0080120">
    <property type="term" value="P:CAAX-box protein maturation"/>
    <property type="evidence" value="ECO:0007669"/>
    <property type="project" value="UniProtKB-ARBA"/>
</dbReference>
<dbReference type="GO" id="GO:0004175">
    <property type="term" value="F:endopeptidase activity"/>
    <property type="evidence" value="ECO:0007669"/>
    <property type="project" value="UniProtKB-ARBA"/>
</dbReference>
<dbReference type="InterPro" id="IPR003675">
    <property type="entry name" value="Rce1/LyrA-like_dom"/>
</dbReference>
<evidence type="ECO:0000256" key="2">
    <source>
        <dbReference type="SAM" id="Phobius"/>
    </source>
</evidence>
<accession>R2NPE3</accession>
<reference evidence="5 7" key="2">
    <citation type="submission" date="2013-03" db="EMBL/GenBank/DDBJ databases">
        <title>The Genome Sequence of Enterococcus malodoratus ATCC_43197 (PacBio/Illumina hybrid assembly).</title>
        <authorList>
            <consortium name="The Broad Institute Genomics Platform"/>
            <consortium name="The Broad Institute Genome Sequencing Center for Infectious Disease"/>
            <person name="Earl A."/>
            <person name="Russ C."/>
            <person name="Gilmore M."/>
            <person name="Surin D."/>
            <person name="Walker B."/>
            <person name="Young S."/>
            <person name="Zeng Q."/>
            <person name="Gargeya S."/>
            <person name="Fitzgerald M."/>
            <person name="Haas B."/>
            <person name="Abouelleil A."/>
            <person name="Allen A.W."/>
            <person name="Alvarado L."/>
            <person name="Arachchi H.M."/>
            <person name="Berlin A.M."/>
            <person name="Chapman S.B."/>
            <person name="Gainer-Dewar J."/>
            <person name="Goldberg J."/>
            <person name="Griggs A."/>
            <person name="Gujja S."/>
            <person name="Hansen M."/>
            <person name="Howarth C."/>
            <person name="Imamovic A."/>
            <person name="Ireland A."/>
            <person name="Larimer J."/>
            <person name="McCowan C."/>
            <person name="Murphy C."/>
            <person name="Pearson M."/>
            <person name="Poon T.W."/>
            <person name="Priest M."/>
            <person name="Roberts A."/>
            <person name="Saif S."/>
            <person name="Shea T."/>
            <person name="Sisk P."/>
            <person name="Sykes S."/>
            <person name="Wortman J."/>
            <person name="Nusbaum C."/>
            <person name="Birren B."/>
        </authorList>
    </citation>
    <scope>NUCLEOTIDE SEQUENCE [LARGE SCALE GENOMIC DNA]</scope>
    <source>
        <strain evidence="5 7">ATCC 43197</strain>
    </source>
</reference>